<organism evidence="1 2">
    <name type="scientific">Caenorhabditis angaria</name>
    <dbReference type="NCBI Taxonomy" id="860376"/>
    <lineage>
        <taxon>Eukaryota</taxon>
        <taxon>Metazoa</taxon>
        <taxon>Ecdysozoa</taxon>
        <taxon>Nematoda</taxon>
        <taxon>Chromadorea</taxon>
        <taxon>Rhabditida</taxon>
        <taxon>Rhabditina</taxon>
        <taxon>Rhabditomorpha</taxon>
        <taxon>Rhabditoidea</taxon>
        <taxon>Rhabditidae</taxon>
        <taxon>Peloderinae</taxon>
        <taxon>Caenorhabditis</taxon>
    </lineage>
</organism>
<comment type="caution">
    <text evidence="1">The sequence shown here is derived from an EMBL/GenBank/DDBJ whole genome shotgun (WGS) entry which is preliminary data.</text>
</comment>
<dbReference type="Proteomes" id="UP001152747">
    <property type="component" value="Unassembled WGS sequence"/>
</dbReference>
<sequence length="87" mass="10345">MSKMSLIQPDIEAQVVRRKTLRSTLKGLFLELWNPLKLYFLSFPVPLCICDNRHWRAISKNITTEDTIVMHEFKEKRIVILQTQPFE</sequence>
<evidence type="ECO:0000313" key="1">
    <source>
        <dbReference type="EMBL" id="CAI5446216.1"/>
    </source>
</evidence>
<accession>A0A9P1N392</accession>
<keyword evidence="2" id="KW-1185">Reference proteome</keyword>
<name>A0A9P1N392_9PELO</name>
<reference evidence="1" key="1">
    <citation type="submission" date="2022-11" db="EMBL/GenBank/DDBJ databases">
        <authorList>
            <person name="Kikuchi T."/>
        </authorList>
    </citation>
    <scope>NUCLEOTIDE SEQUENCE</scope>
    <source>
        <strain evidence="1">PS1010</strain>
    </source>
</reference>
<gene>
    <name evidence="1" type="ORF">CAMP_LOCUS8853</name>
</gene>
<dbReference type="AlphaFoldDB" id="A0A9P1N392"/>
<dbReference type="EMBL" id="CANHGI010000003">
    <property type="protein sequence ID" value="CAI5446216.1"/>
    <property type="molecule type" value="Genomic_DNA"/>
</dbReference>
<proteinExistence type="predicted"/>
<evidence type="ECO:0000313" key="2">
    <source>
        <dbReference type="Proteomes" id="UP001152747"/>
    </source>
</evidence>
<protein>
    <submittedName>
        <fullName evidence="1">Uncharacterized protein</fullName>
    </submittedName>
</protein>